<evidence type="ECO:0000313" key="5">
    <source>
        <dbReference type="Proteomes" id="UP000585474"/>
    </source>
</evidence>
<dbReference type="GO" id="GO:1990414">
    <property type="term" value="P:replication-born double-strand break repair via sister chromatid exchange"/>
    <property type="evidence" value="ECO:0007669"/>
    <property type="project" value="TreeGrafter"/>
</dbReference>
<comment type="subcellular location">
    <subcellularLocation>
        <location evidence="1">Nucleus</location>
    </subcellularLocation>
</comment>
<dbReference type="InterPro" id="IPR016024">
    <property type="entry name" value="ARM-type_fold"/>
</dbReference>
<dbReference type="GO" id="GO:0090694">
    <property type="term" value="C:Scc2-Scc4 cohesin loading complex"/>
    <property type="evidence" value="ECO:0007669"/>
    <property type="project" value="TreeGrafter"/>
</dbReference>
<protein>
    <recommendedName>
        <fullName evidence="1">Sister chromatid cohesion protein</fullName>
    </recommendedName>
</protein>
<dbReference type="GO" id="GO:0061775">
    <property type="term" value="F:cohesin loader activity"/>
    <property type="evidence" value="ECO:0007669"/>
    <property type="project" value="InterPro"/>
</dbReference>
<feature type="domain" description="Sister chromatid cohesion C-terminal" evidence="3">
    <location>
        <begin position="1349"/>
        <end position="1556"/>
    </location>
</feature>
<accession>A0A7J0H823</accession>
<feature type="compositionally biased region" description="Low complexity" evidence="2">
    <location>
        <begin position="1772"/>
        <end position="1795"/>
    </location>
</feature>
<dbReference type="GO" id="GO:0034087">
    <property type="term" value="P:establishment of mitotic sister chromatid cohesion"/>
    <property type="evidence" value="ECO:0007669"/>
    <property type="project" value="TreeGrafter"/>
</dbReference>
<dbReference type="SUPFAM" id="SSF48371">
    <property type="entry name" value="ARM repeat"/>
    <property type="match status" value="2"/>
</dbReference>
<comment type="similarity">
    <text evidence="1">Belongs to the SCC2/Nipped-B family.</text>
</comment>
<dbReference type="InterPro" id="IPR033031">
    <property type="entry name" value="Scc2/Nipped-B"/>
</dbReference>
<dbReference type="GO" id="GO:0010468">
    <property type="term" value="P:regulation of gene expression"/>
    <property type="evidence" value="ECO:0007669"/>
    <property type="project" value="InterPro"/>
</dbReference>
<dbReference type="PANTHER" id="PTHR21704:SF18">
    <property type="entry name" value="NIPPED-B-LIKE PROTEIN"/>
    <property type="match status" value="1"/>
</dbReference>
<evidence type="ECO:0000256" key="1">
    <source>
        <dbReference type="RuleBase" id="RU364107"/>
    </source>
</evidence>
<gene>
    <name evidence="4" type="ORF">Acr_27g0009910</name>
</gene>
<organism evidence="4 5">
    <name type="scientific">Actinidia rufa</name>
    <dbReference type="NCBI Taxonomy" id="165716"/>
    <lineage>
        <taxon>Eukaryota</taxon>
        <taxon>Viridiplantae</taxon>
        <taxon>Streptophyta</taxon>
        <taxon>Embryophyta</taxon>
        <taxon>Tracheophyta</taxon>
        <taxon>Spermatophyta</taxon>
        <taxon>Magnoliopsida</taxon>
        <taxon>eudicotyledons</taxon>
        <taxon>Gunneridae</taxon>
        <taxon>Pentapetalae</taxon>
        <taxon>asterids</taxon>
        <taxon>Ericales</taxon>
        <taxon>Actinidiaceae</taxon>
        <taxon>Actinidia</taxon>
    </lineage>
</organism>
<feature type="compositionally biased region" description="Acidic residues" evidence="2">
    <location>
        <begin position="1762"/>
        <end position="1771"/>
    </location>
</feature>
<feature type="compositionally biased region" description="Basic residues" evidence="2">
    <location>
        <begin position="1744"/>
        <end position="1754"/>
    </location>
</feature>
<dbReference type="PANTHER" id="PTHR21704">
    <property type="entry name" value="NIPPED-B-LIKE PROTEIN DELANGIN SCC2-RELATED"/>
    <property type="match status" value="1"/>
</dbReference>
<feature type="region of interest" description="Disordered" evidence="2">
    <location>
        <begin position="1613"/>
        <end position="1632"/>
    </location>
</feature>
<evidence type="ECO:0000256" key="2">
    <source>
        <dbReference type="SAM" id="MobiDB-lite"/>
    </source>
</evidence>
<feature type="region of interest" description="Disordered" evidence="2">
    <location>
        <begin position="1744"/>
        <end position="1795"/>
    </location>
</feature>
<dbReference type="Pfam" id="PF12830">
    <property type="entry name" value="Nipped-B_C"/>
    <property type="match status" value="1"/>
</dbReference>
<evidence type="ECO:0000313" key="4">
    <source>
        <dbReference type="EMBL" id="GFZ19252.1"/>
    </source>
</evidence>
<dbReference type="CDD" id="cd23958">
    <property type="entry name" value="SCC2"/>
    <property type="match status" value="1"/>
</dbReference>
<dbReference type="EMBL" id="BJWL01000027">
    <property type="protein sequence ID" value="GFZ19252.1"/>
    <property type="molecule type" value="Genomic_DNA"/>
</dbReference>
<dbReference type="Gene3D" id="3.30.40.10">
    <property type="entry name" value="Zinc/RING finger domain, C3HC4 (zinc finger)"/>
    <property type="match status" value="1"/>
</dbReference>
<dbReference type="InterPro" id="IPR013083">
    <property type="entry name" value="Znf_RING/FYVE/PHD"/>
</dbReference>
<sequence>MSNSGGGAPRGISFSNTVHSEVAPCLPLPSLPVFCGAFNHELKLFDGQTGSRSLNRNDVVSQAGKIADLLGATDVSYLNLRAESTSITYGFLEPLDLYNEVIHCNAEAFEYITPGAKRMQERQTELFIESMTNGMIALKFAKVLETKLFAWMDTVTSSRQLKIKKKRSEEYPLSTAPDPIEIQDAAIRNFCEFLEEFCGRAEIPSDDRDDTEWLQLPVADLRVLVNEIISTRAKKVLHLVPIDVLVRLLRVLDHQIHRAEGLSVNECEHSDSDVVSSICGALESIHAALAVMAHDDMPKQLYKEEIIERILEFSKHQIGDIMLACDPAYRALHKPSENGILEAEEDEEDAEFGSASKRRRNTFRSAKLKKSSLNRVSASVNTILQKLCTILAISLIGGIFYTYTQHRTYVIDEVLQLLLKLPFSKRIPRTYHLPDEEQIQIQMITALLIQLVHSSANLPEALRQASNGNLIFEVSIDASYPNKCHEAVTETCCLFWSRVLQRFTSTKTQDASELKTIMESLVMDLLTTLNLPEYPASAPILENAGLKSKDIAARSMAIDLLGTIAARLKHDSVIYRREKFWIVQEFASGDNGCQILFHAYCMGVREHEVPTRGWYCQFCQCGKQLLVLQSYCKSHCKDDSTKNDSLAEKSSESTESIARLEIVQQMLLNYLQEGGSADDVHIFSRWFYLCLWYKDDPNSHQMLFYYLARLKSKAIVRNSGIVSSLLTRDSVKKIALALGQNNSFSRGFDKILHMLLASLRENSPVIRAKALRAKLILRFYVTNLSKRLLKGGFATLRYLSEKLHWNLLAGRHIASHPDVGLKYFEKVAERMKDTGVSVRKRAIKIIREMCTSNTNFSEFTRACIEIISRVSDEESSIQDLVCKTFYEFWFEEPSGLRAHLFGGSSSVPLEVAKKTEQIVEMLRRMPNHQLLVTVIKRNLALDFLPQSTKALGVNPISLASVRKRCELMCKFLLERMLQVDETNNEEVESYALPYVLLLHAFCVVDPTLCAPASDPSQFVVTLQPYLKSQASHARMSALNDGPFSNMGGGCNSEFAVRGAWGGWGGYNRGNRLIPGGFDMVPRLGISQKETSNVETSTERKEFEYLPKDMRMEDIRADNRKVAQLLESIIFVIDSVLPLLRKLPQNVVEELEQDLKQMIVRHSFLTVVHACIKCLCSVSKVAGKGSAVIEYLIQVFFKRLDALGFDNKQQVGRSLFCLGLLIRYGNPLLSTSCNSNTNTNIKNSLDLFKKYLHAEDFVIKARSLQALGYVLIARPEYMLEKDVGKILEATLSSGSDLRLKMQSLQNIYEYLLDAESQMGTDKTSDNVVNYPIDAGHSVPVAAGAGDTNICGGIIQLYWDNILGRCLDVNEHVRQSALKARISSAFLCLIVEVVLRQGLVHPITCVPYLIALETDPQEASSKLAHHLLMNMNEKYPAFFESRLGDGLQMSFIFIRSMAGSSDNPNPKVQLKVPDSMKGKVDGGSFAYARLGVSRIYKLIRGNRLSRNKFMSSVVRKFDTPFWNHSVVPFLMYCTEILALLPFTLPDEPLYLIYAINRIIQVRTGAIEANLKAFLHSLQEDAKTLYGNGVTQQGPSSEPFSNHAILMDLNGTHQESTDQLVSNHSTSTPSNLHSRNSCNSYSISEDNLQKIQADCLAATALQLLLKLKRHLKILYSLNDARCQEFSPTEPLKPGEVLSKQNIPFNISETRVDLPSTYEEVLQRYQEFKNALKEDTVDYSIYTANIKRKRPPSRRGGRSGRMAGRDDDDDDEDNDWGSGARRPNNSGRKSNSSRGRQWS</sequence>
<dbReference type="GO" id="GO:0071169">
    <property type="term" value="P:establishment of protein localization to chromatin"/>
    <property type="evidence" value="ECO:0007669"/>
    <property type="project" value="TreeGrafter"/>
</dbReference>
<keyword evidence="1" id="KW-0677">Repeat</keyword>
<dbReference type="InterPro" id="IPR024986">
    <property type="entry name" value="Nipped-B_C"/>
</dbReference>
<name>A0A7J0H823_9ERIC</name>
<dbReference type="GO" id="GO:0140588">
    <property type="term" value="P:chromatin looping"/>
    <property type="evidence" value="ECO:0007669"/>
    <property type="project" value="InterPro"/>
</dbReference>
<dbReference type="OrthoDB" id="418242at2759"/>
<keyword evidence="1" id="KW-0539">Nucleus</keyword>
<proteinExistence type="inferred from homology"/>
<dbReference type="Proteomes" id="UP000585474">
    <property type="component" value="Unassembled WGS sequence"/>
</dbReference>
<keyword evidence="5" id="KW-1185">Reference proteome</keyword>
<reference evidence="4 5" key="1">
    <citation type="submission" date="2019-07" db="EMBL/GenBank/DDBJ databases">
        <title>De Novo Assembly of kiwifruit Actinidia rufa.</title>
        <authorList>
            <person name="Sugita-Konishi S."/>
            <person name="Sato K."/>
            <person name="Mori E."/>
            <person name="Abe Y."/>
            <person name="Kisaki G."/>
            <person name="Hamano K."/>
            <person name="Suezawa K."/>
            <person name="Otani M."/>
            <person name="Fukuda T."/>
            <person name="Manabe T."/>
            <person name="Gomi K."/>
            <person name="Tabuchi M."/>
            <person name="Akimitsu K."/>
            <person name="Kataoka I."/>
        </authorList>
    </citation>
    <scope>NUCLEOTIDE SEQUENCE [LARGE SCALE GENOMIC DNA]</scope>
    <source>
        <strain evidence="5">cv. Fuchu</strain>
    </source>
</reference>
<evidence type="ECO:0000259" key="3">
    <source>
        <dbReference type="Pfam" id="PF12830"/>
    </source>
</evidence>
<comment type="caution">
    <text evidence="4">The sequence shown here is derived from an EMBL/GenBank/DDBJ whole genome shotgun (WGS) entry which is preliminary data.</text>
</comment>
<dbReference type="GO" id="GO:0003682">
    <property type="term" value="F:chromatin binding"/>
    <property type="evidence" value="ECO:0007669"/>
    <property type="project" value="TreeGrafter"/>
</dbReference>
<keyword evidence="1" id="KW-0131">Cell cycle</keyword>